<dbReference type="Gene3D" id="2.20.230.10">
    <property type="entry name" value="Resuscitation-promoting factor rpfb"/>
    <property type="match status" value="1"/>
</dbReference>
<reference evidence="5 6" key="1">
    <citation type="submission" date="2020-08" db="EMBL/GenBank/DDBJ databases">
        <title>Cohnella phylogeny.</title>
        <authorList>
            <person name="Dunlap C."/>
        </authorList>
    </citation>
    <scope>NUCLEOTIDE SEQUENCE [LARGE SCALE GENOMIC DNA]</scope>
    <source>
        <strain evidence="5 6">DSM 25241</strain>
    </source>
</reference>
<dbReference type="PANTHER" id="PTHR21666:SF270">
    <property type="entry name" value="MUREIN HYDROLASE ACTIVATOR ENVC"/>
    <property type="match status" value="1"/>
</dbReference>
<keyword evidence="2" id="KW-0472">Membrane</keyword>
<keyword evidence="2" id="KW-1133">Transmembrane helix</keyword>
<evidence type="ECO:0000259" key="4">
    <source>
        <dbReference type="PROSITE" id="PS51782"/>
    </source>
</evidence>
<dbReference type="AlphaFoldDB" id="A0A841SWT0"/>
<evidence type="ECO:0000313" key="6">
    <source>
        <dbReference type="Proteomes" id="UP000535838"/>
    </source>
</evidence>
<dbReference type="Proteomes" id="UP000535838">
    <property type="component" value="Unassembled WGS sequence"/>
</dbReference>
<protein>
    <submittedName>
        <fullName evidence="5">M23 family metallopeptidase</fullName>
    </submittedName>
</protein>
<evidence type="ECO:0000313" key="5">
    <source>
        <dbReference type="EMBL" id="MBB6634077.1"/>
    </source>
</evidence>
<sequence length="513" mass="55404">MAVFKGTDRVREAMSAMRQGLRRIRSTSANGTKHLAKKTNPATQHLFAHHKAPLLATGVGILAIVGVFIGTNHYVEANTNSYYKVMLNGQVIGEISDKALVDNVIAAKQEQLSKEATDIQYALDEDQVAYEDVSAYNKLPDDESTLAALKEGLTAHPVGVKLVVDGKEIGTVKNQEEADALLQRVKDKFIPAGAKADAKSKVQALSYSATAASSTRVVESIDFEEEVTTVPAEIELSELDDVDALYKTLTTGDPEKKTYTVQQGDCLGCIAEKTGLTVAFLKAKNPWIVNDRIDVGDVLDITQNNPVLNVQSEETVTEIEVIDPPVEIRKSDDIKMGQQKTLQVGAEGQREVTYRLTKRNGAAIEEEQVSSKVIKAAVSTIILKGTKVIPSEGTGTFAWPVTGARITSYMGSRWGSLHKGIDMVGGKTIMAADNGTIEFAGEKNGYGNAIIIDHNNGFKTLYGHLKSISVKKGQVVSKGDKIGIMGNTGHSTGTHLHFEVYLNGDLKNPTSYL</sequence>
<feature type="domain" description="LysM" evidence="4">
    <location>
        <begin position="257"/>
        <end position="301"/>
    </location>
</feature>
<dbReference type="InterPro" id="IPR050570">
    <property type="entry name" value="Cell_wall_metabolism_enzyme"/>
</dbReference>
<dbReference type="PANTHER" id="PTHR21666">
    <property type="entry name" value="PEPTIDASE-RELATED"/>
    <property type="match status" value="1"/>
</dbReference>
<dbReference type="InterPro" id="IPR011098">
    <property type="entry name" value="G5_dom"/>
</dbReference>
<dbReference type="EMBL" id="JACJVQ010000006">
    <property type="protein sequence ID" value="MBB6634077.1"/>
    <property type="molecule type" value="Genomic_DNA"/>
</dbReference>
<dbReference type="SUPFAM" id="SSF51261">
    <property type="entry name" value="Duplicated hybrid motif"/>
    <property type="match status" value="1"/>
</dbReference>
<dbReference type="GO" id="GO:0004222">
    <property type="term" value="F:metalloendopeptidase activity"/>
    <property type="evidence" value="ECO:0007669"/>
    <property type="project" value="TreeGrafter"/>
</dbReference>
<dbReference type="CDD" id="cd12797">
    <property type="entry name" value="M23_peptidase"/>
    <property type="match status" value="1"/>
</dbReference>
<evidence type="ECO:0000256" key="1">
    <source>
        <dbReference type="ARBA" id="ARBA00022729"/>
    </source>
</evidence>
<dbReference type="Gene3D" id="2.70.70.10">
    <property type="entry name" value="Glucose Permease (Domain IIA)"/>
    <property type="match status" value="1"/>
</dbReference>
<feature type="transmembrane region" description="Helical" evidence="2">
    <location>
        <begin position="54"/>
        <end position="75"/>
    </location>
</feature>
<dbReference type="Pfam" id="PF07501">
    <property type="entry name" value="G5"/>
    <property type="match status" value="1"/>
</dbReference>
<dbReference type="PROSITE" id="PS51109">
    <property type="entry name" value="G5"/>
    <property type="match status" value="1"/>
</dbReference>
<feature type="domain" description="G5" evidence="3">
    <location>
        <begin position="307"/>
        <end position="388"/>
    </location>
</feature>
<dbReference type="SMART" id="SM01208">
    <property type="entry name" value="G5"/>
    <property type="match status" value="1"/>
</dbReference>
<dbReference type="SMART" id="SM00257">
    <property type="entry name" value="LysM"/>
    <property type="match status" value="1"/>
</dbReference>
<dbReference type="CDD" id="cd00118">
    <property type="entry name" value="LysM"/>
    <property type="match status" value="1"/>
</dbReference>
<accession>A0A841SWT0</accession>
<dbReference type="PROSITE" id="PS51782">
    <property type="entry name" value="LYSM"/>
    <property type="match status" value="1"/>
</dbReference>
<dbReference type="Gene3D" id="3.10.350.10">
    <property type="entry name" value="LysM domain"/>
    <property type="match status" value="1"/>
</dbReference>
<keyword evidence="1" id="KW-0732">Signal</keyword>
<dbReference type="InterPro" id="IPR036779">
    <property type="entry name" value="LysM_dom_sf"/>
</dbReference>
<comment type="caution">
    <text evidence="5">The sequence shown here is derived from an EMBL/GenBank/DDBJ whole genome shotgun (WGS) entry which is preliminary data.</text>
</comment>
<dbReference type="InterPro" id="IPR018392">
    <property type="entry name" value="LysM"/>
</dbReference>
<keyword evidence="2" id="KW-0812">Transmembrane</keyword>
<proteinExistence type="predicted"/>
<evidence type="ECO:0000259" key="3">
    <source>
        <dbReference type="PROSITE" id="PS51109"/>
    </source>
</evidence>
<name>A0A841SWT0_9BACL</name>
<dbReference type="InterPro" id="IPR016047">
    <property type="entry name" value="M23ase_b-sheet_dom"/>
</dbReference>
<gene>
    <name evidence="5" type="ORF">H7B67_08150</name>
</gene>
<dbReference type="SUPFAM" id="SSF54106">
    <property type="entry name" value="LysM domain"/>
    <property type="match status" value="1"/>
</dbReference>
<dbReference type="Pfam" id="PF01551">
    <property type="entry name" value="Peptidase_M23"/>
    <property type="match status" value="1"/>
</dbReference>
<dbReference type="InterPro" id="IPR011055">
    <property type="entry name" value="Dup_hybrid_motif"/>
</dbReference>
<keyword evidence="6" id="KW-1185">Reference proteome</keyword>
<dbReference type="Pfam" id="PF01476">
    <property type="entry name" value="LysM"/>
    <property type="match status" value="1"/>
</dbReference>
<organism evidence="5 6">
    <name type="scientific">Cohnella thailandensis</name>
    <dbReference type="NCBI Taxonomy" id="557557"/>
    <lineage>
        <taxon>Bacteria</taxon>
        <taxon>Bacillati</taxon>
        <taxon>Bacillota</taxon>
        <taxon>Bacilli</taxon>
        <taxon>Bacillales</taxon>
        <taxon>Paenibacillaceae</taxon>
        <taxon>Cohnella</taxon>
    </lineage>
</organism>
<dbReference type="RefSeq" id="WP_185119313.1">
    <property type="nucleotide sequence ID" value="NZ_JACJVQ010000006.1"/>
</dbReference>
<evidence type="ECO:0000256" key="2">
    <source>
        <dbReference type="SAM" id="Phobius"/>
    </source>
</evidence>